<dbReference type="InterPro" id="IPR045886">
    <property type="entry name" value="ThiF/MoeB/HesA"/>
</dbReference>
<dbReference type="GO" id="GO:0004792">
    <property type="term" value="F:thiosulfate-cyanide sulfurtransferase activity"/>
    <property type="evidence" value="ECO:0007669"/>
    <property type="project" value="TreeGrafter"/>
</dbReference>
<accession>A0A432YW04</accession>
<dbReference type="PANTHER" id="PTHR10953:SF240">
    <property type="entry name" value="SULFUR CARRIER PROTEIN THIS ADENYLYLTRANSFERASE"/>
    <property type="match status" value="1"/>
</dbReference>
<dbReference type="Proteomes" id="UP000288361">
    <property type="component" value="Unassembled WGS sequence"/>
</dbReference>
<comment type="caution">
    <text evidence="3">The sequence shown here is derived from an EMBL/GenBank/DDBJ whole genome shotgun (WGS) entry which is preliminary data.</text>
</comment>
<dbReference type="PANTHER" id="PTHR10953">
    <property type="entry name" value="UBIQUITIN-ACTIVATING ENZYME E1"/>
    <property type="match status" value="1"/>
</dbReference>
<dbReference type="CDD" id="cd00757">
    <property type="entry name" value="ThiF_MoeB_HesA_family"/>
    <property type="match status" value="1"/>
</dbReference>
<dbReference type="FunFam" id="3.40.50.720:FF:000080">
    <property type="entry name" value="Thiazole biosynthesis adenylyltransferase ThiF"/>
    <property type="match status" value="1"/>
</dbReference>
<dbReference type="GO" id="GO:0008146">
    <property type="term" value="F:sulfotransferase activity"/>
    <property type="evidence" value="ECO:0007669"/>
    <property type="project" value="TreeGrafter"/>
</dbReference>
<dbReference type="EMBL" id="PIQA01000001">
    <property type="protein sequence ID" value="RUO67505.1"/>
    <property type="molecule type" value="Genomic_DNA"/>
</dbReference>
<evidence type="ECO:0000313" key="3">
    <source>
        <dbReference type="EMBL" id="RUO67505.1"/>
    </source>
</evidence>
<dbReference type="Gene3D" id="3.40.50.720">
    <property type="entry name" value="NAD(P)-binding Rossmann-like Domain"/>
    <property type="match status" value="1"/>
</dbReference>
<sequence length="252" mass="27361">MLTDQQALRYSSNLLIDSIGENGQQRLLDSQVLIIGLGGLGTPASQYLASSGVGQLTLMDHDQVSLSNLQRQTLYGSNDVGSLKVTQAAQRLSEINPDVDITALSQAASEDTLRDHIGTSDIVLDCTDNRDTRYLINRYCYWLNKPLISGAARGFNGQVLALKPSADHGCYQCLYPTSVKEPLNCTNAGIAAPIVGIIGAMQALLAIQYLTQHHLPWGRLQSFDGLIHQWQQAELPKSTTCPICGGEHANNR</sequence>
<dbReference type="InterPro" id="IPR035985">
    <property type="entry name" value="Ubiquitin-activating_enz"/>
</dbReference>
<feature type="domain" description="THIF-type NAD/FAD binding fold" evidence="2">
    <location>
        <begin position="10"/>
        <end position="242"/>
    </location>
</feature>
<reference evidence="3 4" key="1">
    <citation type="journal article" date="2011" name="Front. Microbiol.">
        <title>Genomic signatures of strain selection and enhancement in Bacillus atrophaeus var. globigii, a historical biowarfare simulant.</title>
        <authorList>
            <person name="Gibbons H.S."/>
            <person name="Broomall S.M."/>
            <person name="McNew L.A."/>
            <person name="Daligault H."/>
            <person name="Chapman C."/>
            <person name="Bruce D."/>
            <person name="Karavis M."/>
            <person name="Krepps M."/>
            <person name="McGregor P.A."/>
            <person name="Hong C."/>
            <person name="Park K.H."/>
            <person name="Akmal A."/>
            <person name="Feldman A."/>
            <person name="Lin J.S."/>
            <person name="Chang W.E."/>
            <person name="Higgs B.W."/>
            <person name="Demirev P."/>
            <person name="Lindquist J."/>
            <person name="Liem A."/>
            <person name="Fochler E."/>
            <person name="Read T.D."/>
            <person name="Tapia R."/>
            <person name="Johnson S."/>
            <person name="Bishop-Lilly K.A."/>
            <person name="Detter C."/>
            <person name="Han C."/>
            <person name="Sozhamannan S."/>
            <person name="Rosenzweig C.N."/>
            <person name="Skowronski E.W."/>
        </authorList>
    </citation>
    <scope>NUCLEOTIDE SEQUENCE [LARGE SCALE GENOMIC DNA]</scope>
    <source>
        <strain evidence="3 4">TPS4-2</strain>
    </source>
</reference>
<dbReference type="SUPFAM" id="SSF69572">
    <property type="entry name" value="Activating enzymes of the ubiquitin-like proteins"/>
    <property type="match status" value="1"/>
</dbReference>
<evidence type="ECO:0000256" key="1">
    <source>
        <dbReference type="ARBA" id="ARBA00009919"/>
    </source>
</evidence>
<dbReference type="GO" id="GO:0016779">
    <property type="term" value="F:nucleotidyltransferase activity"/>
    <property type="evidence" value="ECO:0007669"/>
    <property type="project" value="TreeGrafter"/>
</dbReference>
<dbReference type="InterPro" id="IPR000594">
    <property type="entry name" value="ThiF_NAD_FAD-bd"/>
</dbReference>
<name>A0A432YW04_9GAMM</name>
<dbReference type="RefSeq" id="WP_126751176.1">
    <property type="nucleotide sequence ID" value="NZ_JBHUMT010000016.1"/>
</dbReference>
<dbReference type="GO" id="GO:0008641">
    <property type="term" value="F:ubiquitin-like modifier activating enzyme activity"/>
    <property type="evidence" value="ECO:0007669"/>
    <property type="project" value="InterPro"/>
</dbReference>
<protein>
    <submittedName>
        <fullName evidence="3">Molybdopterin biosynthesis protein MoeB</fullName>
    </submittedName>
</protein>
<gene>
    <name evidence="3" type="ORF">CWI73_01150</name>
</gene>
<comment type="similarity">
    <text evidence="1">Belongs to the HesA/MoeB/ThiF family.</text>
</comment>
<evidence type="ECO:0000259" key="2">
    <source>
        <dbReference type="Pfam" id="PF00899"/>
    </source>
</evidence>
<organism evidence="3 4">
    <name type="scientific">Idiomarina piscisalsi</name>
    <dbReference type="NCBI Taxonomy" id="1096243"/>
    <lineage>
        <taxon>Bacteria</taxon>
        <taxon>Pseudomonadati</taxon>
        <taxon>Pseudomonadota</taxon>
        <taxon>Gammaproteobacteria</taxon>
        <taxon>Alteromonadales</taxon>
        <taxon>Idiomarinaceae</taxon>
        <taxon>Idiomarina</taxon>
    </lineage>
</organism>
<proteinExistence type="inferred from homology"/>
<dbReference type="GO" id="GO:0005829">
    <property type="term" value="C:cytosol"/>
    <property type="evidence" value="ECO:0007669"/>
    <property type="project" value="TreeGrafter"/>
</dbReference>
<evidence type="ECO:0000313" key="4">
    <source>
        <dbReference type="Proteomes" id="UP000288361"/>
    </source>
</evidence>
<dbReference type="Pfam" id="PF00899">
    <property type="entry name" value="ThiF"/>
    <property type="match status" value="1"/>
</dbReference>
<dbReference type="AlphaFoldDB" id="A0A432YW04"/>